<evidence type="ECO:0000313" key="3">
    <source>
        <dbReference type="Proteomes" id="UP000014821"/>
    </source>
</evidence>
<proteinExistence type="predicted"/>
<dbReference type="EMBL" id="ATND01000001">
    <property type="protein sequence ID" value="EPP38636.1"/>
    <property type="molecule type" value="Genomic_DNA"/>
</dbReference>
<feature type="region of interest" description="Disordered" evidence="1">
    <location>
        <begin position="1"/>
        <end position="28"/>
    </location>
</feature>
<reference evidence="2" key="1">
    <citation type="submission" date="2013-04" db="EMBL/GenBank/DDBJ databases">
        <title>Genome sequence of Chlamydia psittaci 10_881_SC42.</title>
        <authorList>
            <person name="Huot-Creasy H."/>
            <person name="McCracken C.L."/>
            <person name="Humphries M."/>
            <person name="Sachse K."/>
            <person name="Laroucau K."/>
            <person name="Bavoil P."/>
            <person name="Myers G.S."/>
        </authorList>
    </citation>
    <scope>NUCLEOTIDE SEQUENCE [LARGE SCALE GENOMIC DNA]</scope>
    <source>
        <strain evidence="2">10_881_SC42</strain>
    </source>
</reference>
<evidence type="ECO:0000313" key="2">
    <source>
        <dbReference type="EMBL" id="EPP38636.1"/>
    </source>
</evidence>
<dbReference type="Proteomes" id="UP000014821">
    <property type="component" value="Unassembled WGS sequence"/>
</dbReference>
<evidence type="ECO:0000256" key="1">
    <source>
        <dbReference type="SAM" id="MobiDB-lite"/>
    </source>
</evidence>
<comment type="caution">
    <text evidence="2">The sequence shown here is derived from an EMBL/GenBank/DDBJ whole genome shotgun (WGS) entry which is preliminary data.</text>
</comment>
<gene>
    <name evidence="2" type="ORF">CP10881SC42_0006</name>
</gene>
<sequence length="91" mass="10515">MEKGLQTAARQSLTSSEDQISEQVDSQEGEQLRLYSLKKQTENNIGTSPKLKRIVYYGSSCFFKFLRSLLASYLMLKVHRFFLCICLRKAN</sequence>
<accession>A0ABP2X711</accession>
<feature type="compositionally biased region" description="Polar residues" evidence="1">
    <location>
        <begin position="8"/>
        <end position="26"/>
    </location>
</feature>
<organism evidence="2 3">
    <name type="scientific">Chlamydia avium</name>
    <dbReference type="NCBI Taxonomy" id="1457141"/>
    <lineage>
        <taxon>Bacteria</taxon>
        <taxon>Pseudomonadati</taxon>
        <taxon>Chlamydiota</taxon>
        <taxon>Chlamydiia</taxon>
        <taxon>Chlamydiales</taxon>
        <taxon>Chlamydiaceae</taxon>
        <taxon>Chlamydia/Chlamydophila group</taxon>
        <taxon>Chlamydia</taxon>
    </lineage>
</organism>
<protein>
    <submittedName>
        <fullName evidence="2">Uncharacterized protein</fullName>
    </submittedName>
</protein>
<keyword evidence="3" id="KW-1185">Reference proteome</keyword>
<name>A0ABP2X711_9CHLA</name>